<dbReference type="PANTHER" id="PTHR23504">
    <property type="entry name" value="MAJOR FACILITATOR SUPERFAMILY DOMAIN-CONTAINING PROTEIN 10"/>
    <property type="match status" value="1"/>
</dbReference>
<dbReference type="InterPro" id="IPR036259">
    <property type="entry name" value="MFS_trans_sf"/>
</dbReference>
<feature type="transmembrane region" description="Helical" evidence="7">
    <location>
        <begin position="53"/>
        <end position="73"/>
    </location>
</feature>
<dbReference type="Proteomes" id="UP000053558">
    <property type="component" value="Unassembled WGS sequence"/>
</dbReference>
<evidence type="ECO:0000256" key="4">
    <source>
        <dbReference type="ARBA" id="ARBA00022989"/>
    </source>
</evidence>
<dbReference type="Pfam" id="PF07690">
    <property type="entry name" value="MFS_1"/>
    <property type="match status" value="1"/>
</dbReference>
<gene>
    <name evidence="9" type="ORF">CONPUDRAFT_163074</name>
</gene>
<keyword evidence="4 7" id="KW-1133">Transmembrane helix</keyword>
<comment type="caution">
    <text evidence="9">The sequence shown here is derived from an EMBL/GenBank/DDBJ whole genome shotgun (WGS) entry which is preliminary data.</text>
</comment>
<dbReference type="EMBL" id="JH711575">
    <property type="protein sequence ID" value="EIW83771.1"/>
    <property type="molecule type" value="Genomic_DNA"/>
</dbReference>
<sequence>MAQSADEVEVHTRSAEATPETHAGRVLEPSPQTETREELASSLARPPLPKLQIAILLLVNLAEPITAYVIYPFVNQLVRQTGVTGGDESKTGYFAGLIDSIFYAVECTTILQWGRASDRFGRKPIILVGLFGLSLSILSFGVSLQFWQLVLSRCAEGALNGNVGVVKCAMAECTQGDPANMAQAFALLPMVWTLGVTIGPIAAGVLSLPAERWPTTIGRSKFFQHYPYFLPCLFASVVSAIAFVVTLVLLKETSPRKALSHKAVSKNVEKAEAGENVIVAPRSNAPSPNLQNATEADDSPDLRDLLIRPILIPIANYAFLAFTDMCLSVLQPLMFSTSISSGGLSLSTFEIGIIIGVWGIITGAFQAVCFPILLRRVGPRTLYTASYVCFFVAFAMFPLMSFLAKRAGRMDAATWAVLVMQFVMYGAAYCTYGCIFIYITNGAPNKEALGATNGLAQMTASFIRAISPSTATSLFAASAQNNIAGGTIVYWIMCFVVVLGTLCALQLPRQFQRV</sequence>
<evidence type="ECO:0000256" key="1">
    <source>
        <dbReference type="ARBA" id="ARBA00004141"/>
    </source>
</evidence>
<evidence type="ECO:0000256" key="7">
    <source>
        <dbReference type="SAM" id="Phobius"/>
    </source>
</evidence>
<evidence type="ECO:0000313" key="9">
    <source>
        <dbReference type="EMBL" id="EIW83771.1"/>
    </source>
</evidence>
<evidence type="ECO:0000256" key="6">
    <source>
        <dbReference type="SAM" id="MobiDB-lite"/>
    </source>
</evidence>
<protein>
    <submittedName>
        <fullName evidence="9">MFS general substrate transporter</fullName>
    </submittedName>
</protein>
<feature type="domain" description="Major facilitator superfamily (MFS) profile" evidence="8">
    <location>
        <begin position="52"/>
        <end position="512"/>
    </location>
</feature>
<feature type="transmembrane region" description="Helical" evidence="7">
    <location>
        <begin position="125"/>
        <end position="147"/>
    </location>
</feature>
<evidence type="ECO:0000256" key="5">
    <source>
        <dbReference type="ARBA" id="ARBA00023136"/>
    </source>
</evidence>
<feature type="transmembrane region" description="Helical" evidence="7">
    <location>
        <begin position="351"/>
        <end position="373"/>
    </location>
</feature>
<feature type="transmembrane region" description="Helical" evidence="7">
    <location>
        <begin position="488"/>
        <end position="507"/>
    </location>
</feature>
<dbReference type="InterPro" id="IPR020846">
    <property type="entry name" value="MFS_dom"/>
</dbReference>
<dbReference type="AlphaFoldDB" id="A0A5M3MYU9"/>
<dbReference type="KEGG" id="cput:CONPUDRAFT_163074"/>
<dbReference type="GO" id="GO:0022857">
    <property type="term" value="F:transmembrane transporter activity"/>
    <property type="evidence" value="ECO:0007669"/>
    <property type="project" value="InterPro"/>
</dbReference>
<evidence type="ECO:0000313" key="10">
    <source>
        <dbReference type="Proteomes" id="UP000053558"/>
    </source>
</evidence>
<dbReference type="PANTHER" id="PTHR23504:SF15">
    <property type="entry name" value="MAJOR FACILITATOR SUPERFAMILY (MFS) PROFILE DOMAIN-CONTAINING PROTEIN"/>
    <property type="match status" value="1"/>
</dbReference>
<keyword evidence="10" id="KW-1185">Reference proteome</keyword>
<dbReference type="RefSeq" id="XP_007765673.1">
    <property type="nucleotide sequence ID" value="XM_007767483.1"/>
</dbReference>
<keyword evidence="5 7" id="KW-0472">Membrane</keyword>
<feature type="transmembrane region" description="Helical" evidence="7">
    <location>
        <begin position="184"/>
        <end position="208"/>
    </location>
</feature>
<feature type="transmembrane region" description="Helical" evidence="7">
    <location>
        <begin position="385"/>
        <end position="403"/>
    </location>
</feature>
<dbReference type="GeneID" id="19204851"/>
<feature type="transmembrane region" description="Helical" evidence="7">
    <location>
        <begin position="310"/>
        <end position="330"/>
    </location>
</feature>
<dbReference type="OMA" id="AICVLQW"/>
<evidence type="ECO:0000259" key="8">
    <source>
        <dbReference type="PROSITE" id="PS50850"/>
    </source>
</evidence>
<dbReference type="OrthoDB" id="419616at2759"/>
<accession>A0A5M3MYU9</accession>
<comment type="subcellular location">
    <subcellularLocation>
        <location evidence="1">Membrane</location>
        <topology evidence="1">Multi-pass membrane protein</topology>
    </subcellularLocation>
</comment>
<dbReference type="PROSITE" id="PS50850">
    <property type="entry name" value="MFS"/>
    <property type="match status" value="1"/>
</dbReference>
<keyword evidence="2" id="KW-0813">Transport</keyword>
<reference evidence="10" key="1">
    <citation type="journal article" date="2012" name="Science">
        <title>The Paleozoic origin of enzymatic lignin decomposition reconstructed from 31 fungal genomes.</title>
        <authorList>
            <person name="Floudas D."/>
            <person name="Binder M."/>
            <person name="Riley R."/>
            <person name="Barry K."/>
            <person name="Blanchette R.A."/>
            <person name="Henrissat B."/>
            <person name="Martinez A.T."/>
            <person name="Otillar R."/>
            <person name="Spatafora J.W."/>
            <person name="Yadav J.S."/>
            <person name="Aerts A."/>
            <person name="Benoit I."/>
            <person name="Boyd A."/>
            <person name="Carlson A."/>
            <person name="Copeland A."/>
            <person name="Coutinho P.M."/>
            <person name="de Vries R.P."/>
            <person name="Ferreira P."/>
            <person name="Findley K."/>
            <person name="Foster B."/>
            <person name="Gaskell J."/>
            <person name="Glotzer D."/>
            <person name="Gorecki P."/>
            <person name="Heitman J."/>
            <person name="Hesse C."/>
            <person name="Hori C."/>
            <person name="Igarashi K."/>
            <person name="Jurgens J.A."/>
            <person name="Kallen N."/>
            <person name="Kersten P."/>
            <person name="Kohler A."/>
            <person name="Kuees U."/>
            <person name="Kumar T.K.A."/>
            <person name="Kuo A."/>
            <person name="LaButti K."/>
            <person name="Larrondo L.F."/>
            <person name="Lindquist E."/>
            <person name="Ling A."/>
            <person name="Lombard V."/>
            <person name="Lucas S."/>
            <person name="Lundell T."/>
            <person name="Martin R."/>
            <person name="McLaughlin D.J."/>
            <person name="Morgenstern I."/>
            <person name="Morin E."/>
            <person name="Murat C."/>
            <person name="Nagy L.G."/>
            <person name="Nolan M."/>
            <person name="Ohm R.A."/>
            <person name="Patyshakuliyeva A."/>
            <person name="Rokas A."/>
            <person name="Ruiz-Duenas F.J."/>
            <person name="Sabat G."/>
            <person name="Salamov A."/>
            <person name="Samejima M."/>
            <person name="Schmutz J."/>
            <person name="Slot J.C."/>
            <person name="St John F."/>
            <person name="Stenlid J."/>
            <person name="Sun H."/>
            <person name="Sun S."/>
            <person name="Syed K."/>
            <person name="Tsang A."/>
            <person name="Wiebenga A."/>
            <person name="Young D."/>
            <person name="Pisabarro A."/>
            <person name="Eastwood D.C."/>
            <person name="Martin F."/>
            <person name="Cullen D."/>
            <person name="Grigoriev I.V."/>
            <person name="Hibbett D.S."/>
        </authorList>
    </citation>
    <scope>NUCLEOTIDE SEQUENCE [LARGE SCALE GENOMIC DNA]</scope>
    <source>
        <strain evidence="10">RWD-64-598 SS2</strain>
    </source>
</reference>
<dbReference type="Gene3D" id="1.20.1250.20">
    <property type="entry name" value="MFS general substrate transporter like domains"/>
    <property type="match status" value="1"/>
</dbReference>
<feature type="region of interest" description="Disordered" evidence="6">
    <location>
        <begin position="1"/>
        <end position="41"/>
    </location>
</feature>
<keyword evidence="3 7" id="KW-0812">Transmembrane</keyword>
<proteinExistence type="predicted"/>
<dbReference type="GO" id="GO:0016020">
    <property type="term" value="C:membrane"/>
    <property type="evidence" value="ECO:0007669"/>
    <property type="project" value="UniProtKB-SubCell"/>
</dbReference>
<organism evidence="9 10">
    <name type="scientific">Coniophora puteana (strain RWD-64-598)</name>
    <name type="common">Brown rot fungus</name>
    <dbReference type="NCBI Taxonomy" id="741705"/>
    <lineage>
        <taxon>Eukaryota</taxon>
        <taxon>Fungi</taxon>
        <taxon>Dikarya</taxon>
        <taxon>Basidiomycota</taxon>
        <taxon>Agaricomycotina</taxon>
        <taxon>Agaricomycetes</taxon>
        <taxon>Agaricomycetidae</taxon>
        <taxon>Boletales</taxon>
        <taxon>Coniophorineae</taxon>
        <taxon>Coniophoraceae</taxon>
        <taxon>Coniophora</taxon>
    </lineage>
</organism>
<evidence type="ECO:0000256" key="3">
    <source>
        <dbReference type="ARBA" id="ARBA00022692"/>
    </source>
</evidence>
<feature type="transmembrane region" description="Helical" evidence="7">
    <location>
        <begin position="228"/>
        <end position="250"/>
    </location>
</feature>
<dbReference type="SUPFAM" id="SSF103473">
    <property type="entry name" value="MFS general substrate transporter"/>
    <property type="match status" value="1"/>
</dbReference>
<feature type="transmembrane region" description="Helical" evidence="7">
    <location>
        <begin position="415"/>
        <end position="439"/>
    </location>
</feature>
<name>A0A5M3MYU9_CONPW</name>
<evidence type="ECO:0000256" key="2">
    <source>
        <dbReference type="ARBA" id="ARBA00022448"/>
    </source>
</evidence>
<dbReference type="InterPro" id="IPR011701">
    <property type="entry name" value="MFS"/>
</dbReference>